<evidence type="ECO:0000313" key="2">
    <source>
        <dbReference type="Proteomes" id="UP000298493"/>
    </source>
</evidence>
<proteinExistence type="predicted"/>
<protein>
    <submittedName>
        <fullName evidence="1">Uncharacterized protein</fullName>
    </submittedName>
</protein>
<dbReference type="EMBL" id="SNSC02000015">
    <property type="protein sequence ID" value="TID17862.1"/>
    <property type="molecule type" value="Genomic_DNA"/>
</dbReference>
<accession>A0A4Z1NWJ2</accession>
<reference evidence="1 2" key="1">
    <citation type="submission" date="2019-04" db="EMBL/GenBank/DDBJ databases">
        <title>High contiguity whole genome sequence and gene annotation resource for two Venturia nashicola isolates.</title>
        <authorList>
            <person name="Prokchorchik M."/>
            <person name="Won K."/>
            <person name="Lee Y."/>
            <person name="Choi E.D."/>
            <person name="Segonzac C."/>
            <person name="Sohn K.H."/>
        </authorList>
    </citation>
    <scope>NUCLEOTIDE SEQUENCE [LARGE SCALE GENOMIC DNA]</scope>
    <source>
        <strain evidence="1 2">PRI2</strain>
    </source>
</reference>
<keyword evidence="2" id="KW-1185">Reference proteome</keyword>
<sequence>MAIYLEDILLRVLDSQIGRLAVGPLRPSTSPVPLLPSSNITYLTLPSENRSFILSPVTRRTTWRINAKILSVCQFTIKDTATGRLDTSQMMSTAKIVLHPSLLRTSTNAPSHAKNHYIVAPPISRADWHMYQLLANFMVAYESGYQEDSEEFSIEGDSTGKALLSCVCADIWHGWQTCGQHLAVRKVGKSLRWKLAQSRND</sequence>
<name>A0A4Z1NWJ2_9PEZI</name>
<gene>
    <name evidence="1" type="ORF">E6O75_ATG10507</name>
</gene>
<organism evidence="1 2">
    <name type="scientific">Venturia nashicola</name>
    <dbReference type="NCBI Taxonomy" id="86259"/>
    <lineage>
        <taxon>Eukaryota</taxon>
        <taxon>Fungi</taxon>
        <taxon>Dikarya</taxon>
        <taxon>Ascomycota</taxon>
        <taxon>Pezizomycotina</taxon>
        <taxon>Dothideomycetes</taxon>
        <taxon>Pleosporomycetidae</taxon>
        <taxon>Venturiales</taxon>
        <taxon>Venturiaceae</taxon>
        <taxon>Venturia</taxon>
    </lineage>
</organism>
<dbReference type="Proteomes" id="UP000298493">
    <property type="component" value="Unassembled WGS sequence"/>
</dbReference>
<comment type="caution">
    <text evidence="1">The sequence shown here is derived from an EMBL/GenBank/DDBJ whole genome shotgun (WGS) entry which is preliminary data.</text>
</comment>
<dbReference type="AlphaFoldDB" id="A0A4Z1NWJ2"/>
<evidence type="ECO:0000313" key="1">
    <source>
        <dbReference type="EMBL" id="TID17862.1"/>
    </source>
</evidence>